<dbReference type="STRING" id="1547922.ISF6_2317"/>
<name>A0A0K8P1D7_PISS1</name>
<dbReference type="FunFam" id="3.20.20.70:FF:000059">
    <property type="entry name" value="N-ethylmaleimide reductase, FMN-linked"/>
    <property type="match status" value="1"/>
</dbReference>
<dbReference type="EMBL" id="BBYR01000036">
    <property type="protein sequence ID" value="GAP36477.1"/>
    <property type="molecule type" value="Genomic_DNA"/>
</dbReference>
<dbReference type="PANTHER" id="PTHR22893">
    <property type="entry name" value="NADH OXIDOREDUCTASE-RELATED"/>
    <property type="match status" value="1"/>
</dbReference>
<dbReference type="Proteomes" id="UP000037660">
    <property type="component" value="Unassembled WGS sequence"/>
</dbReference>
<dbReference type="SUPFAM" id="SSF51395">
    <property type="entry name" value="FMN-linked oxidoreductases"/>
    <property type="match status" value="1"/>
</dbReference>
<dbReference type="AlphaFoldDB" id="A0A0K8P1D7"/>
<evidence type="ECO:0000313" key="6">
    <source>
        <dbReference type="Proteomes" id="UP000037660"/>
    </source>
</evidence>
<sequence>MSTLFDPIRIGDIPLANRVVMAPLTRDRAPDRIPTDLTTLYYRQRAGAGLIVSEGTQISPEGQGYLDTPGIHGDAQIAAWRRVTDAVHEVGGRIVVQLWHVGRISHVSLLPPGTQPVSSTARAANTKTFTAQGFEPVSAPRALRLDEMPRLVDDYRRAARNAVRAGFDGVEIHAANNYLLEQFLRDATNDRQDAYGGSIANRTRLPAEVARAVADEIGAGRTGIRLSPVTPVNDGGQDSDAQALYGHLVDQLADARLAFVHVIEGQTGGPRDVAPFDFEALRRRWKERHPDGAWIVNNGYTRQMALDAVAAGRADAVAFGKAFISNPDLVHRLRIDAPLAPPNPKTFYGGGAEGYTDYPSLETAAA</sequence>
<proteinExistence type="inferred from homology"/>
<dbReference type="InterPro" id="IPR013785">
    <property type="entry name" value="Aldolase_TIM"/>
</dbReference>
<dbReference type="OrthoDB" id="8985337at2"/>
<dbReference type="GO" id="GO:0008670">
    <property type="term" value="F:2,4-dienoyl-CoA reductase (NADPH) activity"/>
    <property type="evidence" value="ECO:0007669"/>
    <property type="project" value="UniProtKB-EC"/>
</dbReference>
<evidence type="ECO:0000313" key="5">
    <source>
        <dbReference type="EMBL" id="GAP36477.1"/>
    </source>
</evidence>
<evidence type="ECO:0000256" key="2">
    <source>
        <dbReference type="ARBA" id="ARBA00005979"/>
    </source>
</evidence>
<keyword evidence="3 5" id="KW-0560">Oxidoreductase</keyword>
<dbReference type="Pfam" id="PF00724">
    <property type="entry name" value="Oxidored_FMN"/>
    <property type="match status" value="1"/>
</dbReference>
<gene>
    <name evidence="5" type="ORF">ISF6_2317</name>
</gene>
<dbReference type="EC" id="1.3.1.34" evidence="5"/>
<comment type="caution">
    <text evidence="5">The sequence shown here is derived from an EMBL/GenBank/DDBJ whole genome shotgun (WGS) entry which is preliminary data.</text>
</comment>
<evidence type="ECO:0000259" key="4">
    <source>
        <dbReference type="Pfam" id="PF00724"/>
    </source>
</evidence>
<dbReference type="PANTHER" id="PTHR22893:SF91">
    <property type="entry name" value="NADPH DEHYDROGENASE 2-RELATED"/>
    <property type="match status" value="1"/>
</dbReference>
<dbReference type="RefSeq" id="WP_054020469.1">
    <property type="nucleotide sequence ID" value="NZ_BBYR01000036.1"/>
</dbReference>
<dbReference type="GO" id="GO:0005829">
    <property type="term" value="C:cytosol"/>
    <property type="evidence" value="ECO:0007669"/>
    <property type="project" value="TreeGrafter"/>
</dbReference>
<comment type="cofactor">
    <cofactor evidence="1">
        <name>FMN</name>
        <dbReference type="ChEBI" id="CHEBI:58210"/>
    </cofactor>
</comment>
<protein>
    <submittedName>
        <fullName evidence="5">2,4-dienoyl-CoA reductase [NADPH]</fullName>
        <ecNumber evidence="5">1.3.1.34</ecNumber>
    </submittedName>
</protein>
<dbReference type="InterPro" id="IPR045247">
    <property type="entry name" value="Oye-like"/>
</dbReference>
<reference evidence="6" key="1">
    <citation type="submission" date="2015-07" db="EMBL/GenBank/DDBJ databases">
        <title>Discovery of a poly(ethylene terephthalate assimilation.</title>
        <authorList>
            <person name="Yoshida S."/>
            <person name="Hiraga K."/>
            <person name="Takehana T."/>
            <person name="Taniguchi I."/>
            <person name="Yamaji H."/>
            <person name="Maeda Y."/>
            <person name="Toyohara K."/>
            <person name="Miyamoto K."/>
            <person name="Kimura Y."/>
            <person name="Oda K."/>
        </authorList>
    </citation>
    <scope>NUCLEOTIDE SEQUENCE [LARGE SCALE GENOMIC DNA]</scope>
    <source>
        <strain evidence="6">NBRC 110686 / TISTR 2288 / 201-F6</strain>
    </source>
</reference>
<reference evidence="5 6" key="2">
    <citation type="journal article" date="2016" name="Science">
        <title>A bacterium that degrades and assimilates poly(ethylene terephthalate).</title>
        <authorList>
            <person name="Yoshida S."/>
            <person name="Hiraga K."/>
            <person name="Takehana T."/>
            <person name="Taniguchi I."/>
            <person name="Yamaji H."/>
            <person name="Maeda Y."/>
            <person name="Toyohara K."/>
            <person name="Miyamoto K."/>
            <person name="Kimura Y."/>
            <person name="Oda K."/>
        </authorList>
    </citation>
    <scope>NUCLEOTIDE SEQUENCE [LARGE SCALE GENOMIC DNA]</scope>
    <source>
        <strain evidence="6">NBRC 110686 / TISTR 2288 / 201-F6</strain>
    </source>
</reference>
<dbReference type="InterPro" id="IPR001155">
    <property type="entry name" value="OxRdtase_FMN_N"/>
</dbReference>
<evidence type="ECO:0000256" key="1">
    <source>
        <dbReference type="ARBA" id="ARBA00001917"/>
    </source>
</evidence>
<feature type="domain" description="NADH:flavin oxidoreductase/NADH oxidase N-terminal" evidence="4">
    <location>
        <begin position="4"/>
        <end position="334"/>
    </location>
</feature>
<dbReference type="GO" id="GO:0010181">
    <property type="term" value="F:FMN binding"/>
    <property type="evidence" value="ECO:0007669"/>
    <property type="project" value="InterPro"/>
</dbReference>
<accession>A0A0K8P1D7</accession>
<organism evidence="5 6">
    <name type="scientific">Piscinibacter sakaiensis</name>
    <name type="common">Ideonella sakaiensis</name>
    <dbReference type="NCBI Taxonomy" id="1547922"/>
    <lineage>
        <taxon>Bacteria</taxon>
        <taxon>Pseudomonadati</taxon>
        <taxon>Pseudomonadota</taxon>
        <taxon>Betaproteobacteria</taxon>
        <taxon>Burkholderiales</taxon>
        <taxon>Sphaerotilaceae</taxon>
        <taxon>Piscinibacter</taxon>
    </lineage>
</organism>
<keyword evidence="6" id="KW-1185">Reference proteome</keyword>
<evidence type="ECO:0000256" key="3">
    <source>
        <dbReference type="ARBA" id="ARBA00023002"/>
    </source>
</evidence>
<dbReference type="CDD" id="cd02933">
    <property type="entry name" value="OYE_like_FMN"/>
    <property type="match status" value="1"/>
</dbReference>
<comment type="similarity">
    <text evidence="2">Belongs to the NADH:flavin oxidoreductase/NADH oxidase family.</text>
</comment>
<dbReference type="Gene3D" id="3.20.20.70">
    <property type="entry name" value="Aldolase class I"/>
    <property type="match status" value="1"/>
</dbReference>